<protein>
    <submittedName>
        <fullName evidence="4">DDE_Tnp_IS1595 domain-containing protein</fullName>
    </submittedName>
</protein>
<evidence type="ECO:0000313" key="3">
    <source>
        <dbReference type="Proteomes" id="UP000050761"/>
    </source>
</evidence>
<evidence type="ECO:0000259" key="1">
    <source>
        <dbReference type="SMART" id="SM01126"/>
    </source>
</evidence>
<accession>A0A3P8DFZ4</accession>
<keyword evidence="3" id="KW-1185">Reference proteome</keyword>
<dbReference type="Proteomes" id="UP000050761">
    <property type="component" value="Unassembled WGS sequence"/>
</dbReference>
<dbReference type="EMBL" id="UZAH01037670">
    <property type="protein sequence ID" value="VDP50312.1"/>
    <property type="molecule type" value="Genomic_DNA"/>
</dbReference>
<dbReference type="WBParaSite" id="HPBE_0002529401-mRNA-1">
    <property type="protein sequence ID" value="HPBE_0002529401-mRNA-1"/>
    <property type="gene ID" value="HPBE_0002529401"/>
</dbReference>
<proteinExistence type="predicted"/>
<dbReference type="SMART" id="SM01126">
    <property type="entry name" value="DDE_Tnp_IS1595"/>
    <property type="match status" value="1"/>
</dbReference>
<dbReference type="OrthoDB" id="424490at2759"/>
<accession>A0A183GRH4</accession>
<reference evidence="2 3" key="1">
    <citation type="submission" date="2018-11" db="EMBL/GenBank/DDBJ databases">
        <authorList>
            <consortium name="Pathogen Informatics"/>
        </authorList>
    </citation>
    <scope>NUCLEOTIDE SEQUENCE [LARGE SCALE GENOMIC DNA]</scope>
</reference>
<dbReference type="AlphaFoldDB" id="A0A183GRH4"/>
<dbReference type="Pfam" id="PF12762">
    <property type="entry name" value="DDE_Tnp_IS1595"/>
    <property type="match status" value="1"/>
</dbReference>
<dbReference type="InterPro" id="IPR024445">
    <property type="entry name" value="Tnp_ISXO2-like"/>
</dbReference>
<name>A0A183GRH4_HELPZ</name>
<gene>
    <name evidence="2" type="ORF">HPBE_LOCUS25293</name>
</gene>
<evidence type="ECO:0000313" key="4">
    <source>
        <dbReference type="WBParaSite" id="HPBE_0002529401-mRNA-1"/>
    </source>
</evidence>
<feature type="domain" description="ISXO2-like transposase" evidence="1">
    <location>
        <begin position="158"/>
        <end position="271"/>
    </location>
</feature>
<organism evidence="3 4">
    <name type="scientific">Heligmosomoides polygyrus</name>
    <name type="common">Parasitic roundworm</name>
    <dbReference type="NCBI Taxonomy" id="6339"/>
    <lineage>
        <taxon>Eukaryota</taxon>
        <taxon>Metazoa</taxon>
        <taxon>Ecdysozoa</taxon>
        <taxon>Nematoda</taxon>
        <taxon>Chromadorea</taxon>
        <taxon>Rhabditida</taxon>
        <taxon>Rhabditina</taxon>
        <taxon>Rhabditomorpha</taxon>
        <taxon>Strongyloidea</taxon>
        <taxon>Heligmosomidae</taxon>
        <taxon>Heligmosomoides</taxon>
    </lineage>
</organism>
<sequence length="317" mass="37041">MMDDCAVNLKSLQDFSLLSTWCGELSQMSAEEFDVYLAERGLLWKNRKCPGCLQPRSLTHQIGSYGQEIRLKFECSRKKCRRPGVQRKIGYLRNTFFEHLRDSRKTMFLASVLFVDDLGRLEVRAEHCGVKESTMKQWDQWFRDIIVETFVENETPLRIGGPKKVLQLEEVFISKRKYDRGRAERDSWLVGGVIYDSKEIFVEIASTRNSATLDRIVAKHVRPGTVIQTNSWTGYSNLGNLGYVHQTVRHQPKFTATSAYTESVAWFKIEEMLEEFGLKAALKNDEFLEFVWKWRHDNDSKLYLLWSEIAKRYPLID</sequence>
<dbReference type="InterPro" id="IPR053164">
    <property type="entry name" value="IS1016-like_transposase"/>
</dbReference>
<dbReference type="PANTHER" id="PTHR47163:SF3">
    <property type="entry name" value="PROTEIN CBG18017"/>
    <property type="match status" value="1"/>
</dbReference>
<reference evidence="4" key="2">
    <citation type="submission" date="2019-09" db="UniProtKB">
        <authorList>
            <consortium name="WormBaseParasite"/>
        </authorList>
    </citation>
    <scope>IDENTIFICATION</scope>
</reference>
<dbReference type="PANTHER" id="PTHR47163">
    <property type="entry name" value="DDE_TNP_IS1595 DOMAIN-CONTAINING PROTEIN"/>
    <property type="match status" value="1"/>
</dbReference>
<evidence type="ECO:0000313" key="2">
    <source>
        <dbReference type="EMBL" id="VDP50312.1"/>
    </source>
</evidence>